<reference evidence="1 2" key="1">
    <citation type="submission" date="2016-10" db="EMBL/GenBank/DDBJ databases">
        <authorList>
            <person name="Varghese N."/>
            <person name="Submissions S."/>
        </authorList>
    </citation>
    <scope>NUCLEOTIDE SEQUENCE [LARGE SCALE GENOMIC DNA]</scope>
    <source>
        <strain evidence="1 2">DSM 1741</strain>
    </source>
</reference>
<sequence length="110" mass="12439">MNTMKYKGYTARIDFDVEDKILVGKVLDIEDTIVFHAESVHEFETAFHTSIDDYIAACEKLGQKSEKPASGRLMLRVNPRIHAAALRKAAHEGQSLNKWAERVIEQAARP</sequence>
<dbReference type="InterPro" id="IPR035069">
    <property type="entry name" value="TTHA1013/TTHA0281-like"/>
</dbReference>
<organism evidence="1 2">
    <name type="scientific">Desulfomicrobium norvegicum (strain DSM 1741 / NCIMB 8310)</name>
    <name type="common">Desulfovibrio baculatus (strain Norway 4)</name>
    <name type="synonym">Desulfovibrio desulfuricans (strain Norway 4)</name>
    <dbReference type="NCBI Taxonomy" id="52561"/>
    <lineage>
        <taxon>Bacteria</taxon>
        <taxon>Pseudomonadati</taxon>
        <taxon>Thermodesulfobacteriota</taxon>
        <taxon>Desulfovibrionia</taxon>
        <taxon>Desulfovibrionales</taxon>
        <taxon>Desulfomicrobiaceae</taxon>
        <taxon>Desulfomicrobium</taxon>
    </lineage>
</organism>
<evidence type="ECO:0000313" key="1">
    <source>
        <dbReference type="EMBL" id="SFL53955.1"/>
    </source>
</evidence>
<dbReference type="Pfam" id="PF05534">
    <property type="entry name" value="HicB"/>
    <property type="match status" value="1"/>
</dbReference>
<dbReference type="GO" id="GO:0006355">
    <property type="term" value="P:regulation of DNA-templated transcription"/>
    <property type="evidence" value="ECO:0007669"/>
    <property type="project" value="InterPro"/>
</dbReference>
<protein>
    <submittedName>
        <fullName evidence="1">Predicted nuclease of the RNAse H fold, HicB family</fullName>
    </submittedName>
</protein>
<accession>A0A8G2C1R1</accession>
<dbReference type="RefSeq" id="WP_092190575.1">
    <property type="nucleotide sequence ID" value="NZ_FOTO01000003.1"/>
</dbReference>
<dbReference type="EMBL" id="FOTO01000003">
    <property type="protein sequence ID" value="SFL53955.1"/>
    <property type="molecule type" value="Genomic_DNA"/>
</dbReference>
<dbReference type="InterPro" id="IPR008651">
    <property type="entry name" value="Uncharacterised_HicB"/>
</dbReference>
<dbReference type="InterPro" id="IPR010985">
    <property type="entry name" value="Ribbon_hlx_hlx"/>
</dbReference>
<dbReference type="OrthoDB" id="5297106at2"/>
<comment type="caution">
    <text evidence="1">The sequence shown here is derived from an EMBL/GenBank/DDBJ whole genome shotgun (WGS) entry which is preliminary data.</text>
</comment>
<proteinExistence type="predicted"/>
<dbReference type="SUPFAM" id="SSF47598">
    <property type="entry name" value="Ribbon-helix-helix"/>
    <property type="match status" value="1"/>
</dbReference>
<evidence type="ECO:0000313" key="2">
    <source>
        <dbReference type="Proteomes" id="UP000199581"/>
    </source>
</evidence>
<dbReference type="AlphaFoldDB" id="A0A8G2C1R1"/>
<name>A0A8G2C1R1_DESNO</name>
<dbReference type="Proteomes" id="UP000199581">
    <property type="component" value="Unassembled WGS sequence"/>
</dbReference>
<gene>
    <name evidence="1" type="ORF">SAMN05421830_103189</name>
</gene>
<dbReference type="SUPFAM" id="SSF143100">
    <property type="entry name" value="TTHA1013/TTHA0281-like"/>
    <property type="match status" value="1"/>
</dbReference>
<keyword evidence="2" id="KW-1185">Reference proteome</keyword>